<dbReference type="Gene3D" id="3.90.1150.10">
    <property type="entry name" value="Aspartate Aminotransferase, domain 1"/>
    <property type="match status" value="1"/>
</dbReference>
<dbReference type="GO" id="GO:1901605">
    <property type="term" value="P:alpha-amino acid metabolic process"/>
    <property type="evidence" value="ECO:0007669"/>
    <property type="project" value="TreeGrafter"/>
</dbReference>
<organism evidence="6">
    <name type="scientific">uncultured bacterium AZ_379</name>
    <dbReference type="NCBI Taxonomy" id="1630015"/>
    <lineage>
        <taxon>Bacteria</taxon>
        <taxon>environmental samples</taxon>
    </lineage>
</organism>
<evidence type="ECO:0000256" key="3">
    <source>
        <dbReference type="ARBA" id="ARBA00022679"/>
    </source>
</evidence>
<dbReference type="CDD" id="cd00609">
    <property type="entry name" value="AAT_like"/>
    <property type="match status" value="1"/>
</dbReference>
<dbReference type="InterPro" id="IPR004839">
    <property type="entry name" value="Aminotransferase_I/II_large"/>
</dbReference>
<dbReference type="Gene3D" id="3.40.640.10">
    <property type="entry name" value="Type I PLP-dependent aspartate aminotransferase-like (Major domain)"/>
    <property type="match status" value="1"/>
</dbReference>
<dbReference type="GO" id="GO:0008483">
    <property type="term" value="F:transaminase activity"/>
    <property type="evidence" value="ECO:0007669"/>
    <property type="project" value="UniProtKB-KW"/>
</dbReference>
<reference evidence="6" key="1">
    <citation type="journal article" date="2015" name="Proc. Natl. Acad. Sci. U.S.A.">
        <title>Multiplexed metagenome mining using short DNA sequence tags facilitates targeted discovery of epoxyketone proteasome inhibitors.</title>
        <authorList>
            <person name="Owen J.G."/>
            <person name="Charlop-Powers Z."/>
            <person name="Smith A.G."/>
            <person name="Ternei M.A."/>
            <person name="Calle P.Y."/>
            <person name="Reddy B.V."/>
            <person name="Montiel D."/>
            <person name="Brady S.F."/>
        </authorList>
    </citation>
    <scope>NUCLEOTIDE SEQUENCE</scope>
</reference>
<dbReference type="InterPro" id="IPR015424">
    <property type="entry name" value="PyrdxlP-dep_Trfase"/>
</dbReference>
<evidence type="ECO:0000256" key="2">
    <source>
        <dbReference type="ARBA" id="ARBA00022576"/>
    </source>
</evidence>
<dbReference type="InterPro" id="IPR015421">
    <property type="entry name" value="PyrdxlP-dep_Trfase_major"/>
</dbReference>
<dbReference type="SUPFAM" id="SSF53383">
    <property type="entry name" value="PLP-dependent transferases"/>
    <property type="match status" value="1"/>
</dbReference>
<dbReference type="AlphaFoldDB" id="A0A0E3JNQ0"/>
<proteinExistence type="predicted"/>
<feature type="domain" description="Aminotransferase class I/classII large" evidence="5">
    <location>
        <begin position="91"/>
        <end position="407"/>
    </location>
</feature>
<keyword evidence="3" id="KW-0808">Transferase</keyword>
<evidence type="ECO:0000256" key="1">
    <source>
        <dbReference type="ARBA" id="ARBA00001933"/>
    </source>
</evidence>
<dbReference type="InterPro" id="IPR050859">
    <property type="entry name" value="Class-I_PLP-dep_aminotransf"/>
</dbReference>
<evidence type="ECO:0000313" key="6">
    <source>
        <dbReference type="EMBL" id="AKA59489.1"/>
    </source>
</evidence>
<name>A0A0E3JNQ0_9BACT</name>
<dbReference type="Pfam" id="PF00155">
    <property type="entry name" value="Aminotran_1_2"/>
    <property type="match status" value="1"/>
</dbReference>
<accession>A0A0E3JNQ0</accession>
<dbReference type="InterPro" id="IPR015422">
    <property type="entry name" value="PyrdxlP-dep_Trfase_small"/>
</dbReference>
<keyword evidence="2" id="KW-0032">Aminotransferase</keyword>
<protein>
    <submittedName>
        <fullName evidence="6">Transcriptional regulator, GntR family domain</fullName>
    </submittedName>
</protein>
<keyword evidence="4" id="KW-0663">Pyridoxal phosphate</keyword>
<dbReference type="GO" id="GO:0030170">
    <property type="term" value="F:pyridoxal phosphate binding"/>
    <property type="evidence" value="ECO:0007669"/>
    <property type="project" value="InterPro"/>
</dbReference>
<dbReference type="PANTHER" id="PTHR42790:SF19">
    <property type="entry name" value="KYNURENINE_ALPHA-AMINOADIPATE AMINOTRANSFERASE, MITOCHONDRIAL"/>
    <property type="match status" value="1"/>
</dbReference>
<dbReference type="PANTHER" id="PTHR42790">
    <property type="entry name" value="AMINOTRANSFERASE"/>
    <property type="match status" value="1"/>
</dbReference>
<evidence type="ECO:0000256" key="4">
    <source>
        <dbReference type="ARBA" id="ARBA00022898"/>
    </source>
</evidence>
<evidence type="ECO:0000259" key="5">
    <source>
        <dbReference type="Pfam" id="PF00155"/>
    </source>
</evidence>
<dbReference type="EMBL" id="KP830096">
    <property type="protein sequence ID" value="AKA59489.1"/>
    <property type="molecule type" value="Genomic_DNA"/>
</dbReference>
<sequence>MTRVHVASDAAAAPAPTDGRGLGAFPLARWAAGVRYSAMQDLLTRASRPDVLSLALGLPDPQLFPKGLYAELAQRLLRDDPLSLQYAPQYARLKPHVVSLMRERGVACTEADVFLTVGGQQGLSLLSRLLVDRGGCVLVEERTYPGLLQAVQPLEPRVITVPMDFDGGIDIDAVQHHLRRNVRPAFIYVMPDGHNPAGTSFDERQRERLVALARDWSVPIIEDDAYGFLQYDGHVRCPLRALDAEMVMYVGSFSKIQAPGLRVGWLVVPRRMMRALSVLKESSDIDTTTFSQRLVCAYLETGALPAHLDLLRRTYTAKRDRMAAALSRASIARAVWTIPRSGMFILLRLDDAIDAARLLEQALERERVAFVPGGAFRCSRHDDAETCVRLNFSHPSLEAIDEGIARLARAISRYEP</sequence>
<comment type="cofactor">
    <cofactor evidence="1">
        <name>pyridoxal 5'-phosphate</name>
        <dbReference type="ChEBI" id="CHEBI:597326"/>
    </cofactor>
</comment>